<gene>
    <name evidence="11" type="primary">tagG_1</name>
    <name evidence="11" type="ORF">CBLFYP116_02028</name>
</gene>
<dbReference type="GeneID" id="23114565"/>
<feature type="domain" description="ABC transmembrane type-2" evidence="10">
    <location>
        <begin position="51"/>
        <end position="281"/>
    </location>
</feature>
<name>A0A6N2U9Z5_9FIRM</name>
<dbReference type="InterPro" id="IPR013525">
    <property type="entry name" value="ABC2_TM"/>
</dbReference>
<reference evidence="11" key="1">
    <citation type="submission" date="2019-11" db="EMBL/GenBank/DDBJ databases">
        <authorList>
            <person name="Feng L."/>
        </authorList>
    </citation>
    <scope>NUCLEOTIDE SEQUENCE</scope>
    <source>
        <strain evidence="11">CbolteaeLFYP116</strain>
    </source>
</reference>
<accession>A0A6N2U9Z5</accession>
<protein>
    <recommendedName>
        <fullName evidence="9">Transport permease protein</fullName>
    </recommendedName>
</protein>
<dbReference type="GO" id="GO:0005886">
    <property type="term" value="C:plasma membrane"/>
    <property type="evidence" value="ECO:0007669"/>
    <property type="project" value="UniProtKB-SubCell"/>
</dbReference>
<feature type="transmembrane region" description="Helical" evidence="9">
    <location>
        <begin position="132"/>
        <end position="155"/>
    </location>
</feature>
<evidence type="ECO:0000256" key="9">
    <source>
        <dbReference type="RuleBase" id="RU361157"/>
    </source>
</evidence>
<dbReference type="AlphaFoldDB" id="A0A6N2U9Z5"/>
<comment type="similarity">
    <text evidence="2 9">Belongs to the ABC-2 integral membrane protein family.</text>
</comment>
<dbReference type="PANTHER" id="PTHR30413">
    <property type="entry name" value="INNER MEMBRANE TRANSPORT PERMEASE"/>
    <property type="match status" value="1"/>
</dbReference>
<evidence type="ECO:0000256" key="4">
    <source>
        <dbReference type="ARBA" id="ARBA00022475"/>
    </source>
</evidence>
<dbReference type="RefSeq" id="WP_002570762.1">
    <property type="nucleotide sequence ID" value="NZ_BAABZS010000002.1"/>
</dbReference>
<feature type="transmembrane region" description="Helical" evidence="9">
    <location>
        <begin position="257"/>
        <end position="278"/>
    </location>
</feature>
<dbReference type="PROSITE" id="PS51012">
    <property type="entry name" value="ABC_TM2"/>
    <property type="match status" value="1"/>
</dbReference>
<evidence type="ECO:0000256" key="1">
    <source>
        <dbReference type="ARBA" id="ARBA00004429"/>
    </source>
</evidence>
<feature type="transmembrane region" description="Helical" evidence="9">
    <location>
        <begin position="86"/>
        <end position="111"/>
    </location>
</feature>
<evidence type="ECO:0000256" key="6">
    <source>
        <dbReference type="ARBA" id="ARBA00022692"/>
    </source>
</evidence>
<evidence type="ECO:0000259" key="10">
    <source>
        <dbReference type="PROSITE" id="PS51012"/>
    </source>
</evidence>
<evidence type="ECO:0000256" key="3">
    <source>
        <dbReference type="ARBA" id="ARBA00022448"/>
    </source>
</evidence>
<dbReference type="PANTHER" id="PTHR30413:SF8">
    <property type="entry name" value="TRANSPORT PERMEASE PROTEIN"/>
    <property type="match status" value="1"/>
</dbReference>
<evidence type="ECO:0000256" key="5">
    <source>
        <dbReference type="ARBA" id="ARBA00022519"/>
    </source>
</evidence>
<dbReference type="GO" id="GO:0015920">
    <property type="term" value="P:lipopolysaccharide transport"/>
    <property type="evidence" value="ECO:0007669"/>
    <property type="project" value="TreeGrafter"/>
</dbReference>
<evidence type="ECO:0000256" key="8">
    <source>
        <dbReference type="ARBA" id="ARBA00023136"/>
    </source>
</evidence>
<keyword evidence="7 9" id="KW-1133">Transmembrane helix</keyword>
<dbReference type="GO" id="GO:0140359">
    <property type="term" value="F:ABC-type transporter activity"/>
    <property type="evidence" value="ECO:0007669"/>
    <property type="project" value="InterPro"/>
</dbReference>
<dbReference type="EMBL" id="CACRTF010000011">
    <property type="protein sequence ID" value="VYT14267.1"/>
    <property type="molecule type" value="Genomic_DNA"/>
</dbReference>
<evidence type="ECO:0000313" key="11">
    <source>
        <dbReference type="EMBL" id="VYT14267.1"/>
    </source>
</evidence>
<keyword evidence="4 9" id="KW-1003">Cell membrane</keyword>
<keyword evidence="3 9" id="KW-0813">Transport</keyword>
<keyword evidence="8 9" id="KW-0472">Membrane</keyword>
<proteinExistence type="inferred from homology"/>
<keyword evidence="5" id="KW-0997">Cell inner membrane</keyword>
<dbReference type="Pfam" id="PF01061">
    <property type="entry name" value="ABC2_membrane"/>
    <property type="match status" value="1"/>
</dbReference>
<organism evidence="11">
    <name type="scientific">Enterocloster bolteae</name>
    <dbReference type="NCBI Taxonomy" id="208479"/>
    <lineage>
        <taxon>Bacteria</taxon>
        <taxon>Bacillati</taxon>
        <taxon>Bacillota</taxon>
        <taxon>Clostridia</taxon>
        <taxon>Lachnospirales</taxon>
        <taxon>Lachnospiraceae</taxon>
        <taxon>Enterocloster</taxon>
    </lineage>
</organism>
<comment type="subcellular location">
    <subcellularLocation>
        <location evidence="1">Cell inner membrane</location>
        <topology evidence="1">Multi-pass membrane protein</topology>
    </subcellularLocation>
    <subcellularLocation>
        <location evidence="9">Cell membrane</location>
        <topology evidence="9">Multi-pass membrane protein</topology>
    </subcellularLocation>
</comment>
<keyword evidence="6 9" id="KW-0812">Transmembrane</keyword>
<evidence type="ECO:0000256" key="7">
    <source>
        <dbReference type="ARBA" id="ARBA00022989"/>
    </source>
</evidence>
<dbReference type="InterPro" id="IPR047817">
    <property type="entry name" value="ABC2_TM_bact-type"/>
</dbReference>
<sequence>MMNINQEKYKIVIKPNSGWFELHLSEVFQYRDLILLFVKRNFVAQYKQTILGPVWAIIQPLMTTFVFTFIFGNIAGLADCGQVPSFLFYMCGNITWGYFAGCLTGTANTFVSNSGIMGKVYFPRLVMPISIVITQFISFAIQFTMFLVLTIIFYFNPNYVLHSNFYIVMFPLFVFQMAMLGLGFGIIVSALTTKYRDLAMLVSFGVQLWMYLTPVAYSLSIFKNSFLYKLIMINPMTPIIESMRFSFLGSEAGVFNLQYYGVSWGITCLILCIGILLFSKVEKSFMDTI</sequence>
<evidence type="ECO:0000256" key="2">
    <source>
        <dbReference type="ARBA" id="ARBA00007783"/>
    </source>
</evidence>
<feature type="transmembrane region" description="Helical" evidence="9">
    <location>
        <begin position="167"/>
        <end position="191"/>
    </location>
</feature>
<feature type="transmembrane region" description="Helical" evidence="9">
    <location>
        <begin position="50"/>
        <end position="74"/>
    </location>
</feature>
<feature type="transmembrane region" description="Helical" evidence="9">
    <location>
        <begin position="198"/>
        <end position="222"/>
    </location>
</feature>